<dbReference type="InterPro" id="IPR003369">
    <property type="entry name" value="TatA/B/E"/>
</dbReference>
<sequence>MNTLSFLNLGTGEIIILALVVLLLFGGKKIPELMKGLGKGVKNFKEGIKGIENDPENNDKKE</sequence>
<keyword evidence="6 9" id="KW-1133">Transmembrane helix</keyword>
<keyword evidence="3" id="KW-1003">Cell membrane</keyword>
<dbReference type="PANTHER" id="PTHR42982">
    <property type="entry name" value="SEC-INDEPENDENT PROTEIN TRANSLOCASE PROTEIN TATA"/>
    <property type="match status" value="1"/>
</dbReference>
<dbReference type="PANTHER" id="PTHR42982:SF1">
    <property type="entry name" value="SEC-INDEPENDENT PROTEIN TRANSLOCASE PROTEIN TATA"/>
    <property type="match status" value="1"/>
</dbReference>
<evidence type="ECO:0000313" key="10">
    <source>
        <dbReference type="EMBL" id="KAA6329226.1"/>
    </source>
</evidence>
<evidence type="ECO:0000256" key="9">
    <source>
        <dbReference type="SAM" id="Phobius"/>
    </source>
</evidence>
<evidence type="ECO:0000256" key="8">
    <source>
        <dbReference type="ARBA" id="ARBA00023136"/>
    </source>
</evidence>
<keyword evidence="8 9" id="KW-0472">Membrane</keyword>
<evidence type="ECO:0000256" key="5">
    <source>
        <dbReference type="ARBA" id="ARBA00022927"/>
    </source>
</evidence>
<dbReference type="InterPro" id="IPR006312">
    <property type="entry name" value="TatA/E"/>
</dbReference>
<keyword evidence="5" id="KW-0653">Protein transport</keyword>
<evidence type="ECO:0000256" key="7">
    <source>
        <dbReference type="ARBA" id="ARBA00023010"/>
    </source>
</evidence>
<organism evidence="10">
    <name type="scientific">termite gut metagenome</name>
    <dbReference type="NCBI Taxonomy" id="433724"/>
    <lineage>
        <taxon>unclassified sequences</taxon>
        <taxon>metagenomes</taxon>
        <taxon>organismal metagenomes</taxon>
    </lineage>
</organism>
<dbReference type="NCBIfam" id="TIGR01411">
    <property type="entry name" value="tatAE"/>
    <property type="match status" value="1"/>
</dbReference>
<protein>
    <submittedName>
        <fullName evidence="10">Sec-independent protein translocase protein TatAy</fullName>
    </submittedName>
</protein>
<dbReference type="Gene3D" id="1.20.5.3310">
    <property type="match status" value="1"/>
</dbReference>
<gene>
    <name evidence="10" type="ORF">EZS27_021944</name>
</gene>
<evidence type="ECO:0000256" key="4">
    <source>
        <dbReference type="ARBA" id="ARBA00022692"/>
    </source>
</evidence>
<dbReference type="GO" id="GO:0043953">
    <property type="term" value="P:protein transport by the Tat complex"/>
    <property type="evidence" value="ECO:0007669"/>
    <property type="project" value="InterPro"/>
</dbReference>
<accession>A0A5J4R5F4</accession>
<dbReference type="HAMAP" id="MF_00236">
    <property type="entry name" value="TatA_E"/>
    <property type="match status" value="1"/>
</dbReference>
<dbReference type="Pfam" id="PF02416">
    <property type="entry name" value="TatA_B_E"/>
    <property type="match status" value="1"/>
</dbReference>
<evidence type="ECO:0000256" key="1">
    <source>
        <dbReference type="ARBA" id="ARBA00004162"/>
    </source>
</evidence>
<keyword evidence="2" id="KW-0813">Transport</keyword>
<dbReference type="GO" id="GO:0005886">
    <property type="term" value="C:plasma membrane"/>
    <property type="evidence" value="ECO:0007669"/>
    <property type="project" value="UniProtKB-SubCell"/>
</dbReference>
<keyword evidence="7" id="KW-0811">Translocation</keyword>
<name>A0A5J4R5F4_9ZZZZ</name>
<feature type="transmembrane region" description="Helical" evidence="9">
    <location>
        <begin position="6"/>
        <end position="25"/>
    </location>
</feature>
<comment type="subcellular location">
    <subcellularLocation>
        <location evidence="1">Cell membrane</location>
        <topology evidence="1">Single-pass membrane protein</topology>
    </subcellularLocation>
</comment>
<reference evidence="10" key="1">
    <citation type="submission" date="2019-03" db="EMBL/GenBank/DDBJ databases">
        <title>Single cell metagenomics reveals metabolic interactions within the superorganism composed of flagellate Streblomastix strix and complex community of Bacteroidetes bacteria on its surface.</title>
        <authorList>
            <person name="Treitli S.C."/>
            <person name="Kolisko M."/>
            <person name="Husnik F."/>
            <person name="Keeling P."/>
            <person name="Hampl V."/>
        </authorList>
    </citation>
    <scope>NUCLEOTIDE SEQUENCE</scope>
    <source>
        <strain evidence="10">STM</strain>
    </source>
</reference>
<evidence type="ECO:0000256" key="2">
    <source>
        <dbReference type="ARBA" id="ARBA00022448"/>
    </source>
</evidence>
<comment type="caution">
    <text evidence="10">The sequence shown here is derived from an EMBL/GenBank/DDBJ whole genome shotgun (WGS) entry which is preliminary data.</text>
</comment>
<dbReference type="EMBL" id="SNRY01001681">
    <property type="protein sequence ID" value="KAA6329226.1"/>
    <property type="molecule type" value="Genomic_DNA"/>
</dbReference>
<dbReference type="AlphaFoldDB" id="A0A5J4R5F4"/>
<evidence type="ECO:0000256" key="6">
    <source>
        <dbReference type="ARBA" id="ARBA00022989"/>
    </source>
</evidence>
<keyword evidence="4 9" id="KW-0812">Transmembrane</keyword>
<proteinExistence type="inferred from homology"/>
<evidence type="ECO:0000256" key="3">
    <source>
        <dbReference type="ARBA" id="ARBA00022475"/>
    </source>
</evidence>